<accession>A0A381ZXC1</accession>
<organism evidence="1">
    <name type="scientific">marine metagenome</name>
    <dbReference type="NCBI Taxonomy" id="408172"/>
    <lineage>
        <taxon>unclassified sequences</taxon>
        <taxon>metagenomes</taxon>
        <taxon>ecological metagenomes</taxon>
    </lineage>
</organism>
<feature type="non-terminal residue" evidence="1">
    <location>
        <position position="1"/>
    </location>
</feature>
<gene>
    <name evidence="1" type="ORF">METZ01_LOCUS146341</name>
</gene>
<proteinExistence type="predicted"/>
<sequence length="36" mass="4425">WSRDIRIMLEEAGYFGEEGFRYVNQRQTEIRPIYSN</sequence>
<evidence type="ECO:0000313" key="1">
    <source>
        <dbReference type="EMBL" id="SVA93487.1"/>
    </source>
</evidence>
<reference evidence="1" key="1">
    <citation type="submission" date="2018-05" db="EMBL/GenBank/DDBJ databases">
        <authorList>
            <person name="Lanie J.A."/>
            <person name="Ng W.-L."/>
            <person name="Kazmierczak K.M."/>
            <person name="Andrzejewski T.M."/>
            <person name="Davidsen T.M."/>
            <person name="Wayne K.J."/>
            <person name="Tettelin H."/>
            <person name="Glass J.I."/>
            <person name="Rusch D."/>
            <person name="Podicherti R."/>
            <person name="Tsui H.-C.T."/>
            <person name="Winkler M.E."/>
        </authorList>
    </citation>
    <scope>NUCLEOTIDE SEQUENCE</scope>
</reference>
<protein>
    <submittedName>
        <fullName evidence="1">Uncharacterized protein</fullName>
    </submittedName>
</protein>
<dbReference type="EMBL" id="UINC01022903">
    <property type="protein sequence ID" value="SVA93487.1"/>
    <property type="molecule type" value="Genomic_DNA"/>
</dbReference>
<name>A0A381ZXC1_9ZZZZ</name>
<dbReference type="AlphaFoldDB" id="A0A381ZXC1"/>